<feature type="region of interest" description="Disordered" evidence="1">
    <location>
        <begin position="201"/>
        <end position="244"/>
    </location>
</feature>
<sequence>MNTRPPSVKASLSMEEQSQSAKALASQNLMNPFSVGGSNQPQTPLPPQTTSQSKDSSVPEVNTPASYIGSQIERLQMSQLSSTPTDFTKRPRLPGSPGEDDELTTNSLYTFAGFQAWLDFPLKKRFKQESISNMTQPRSYEELSHPLTKVSEDTRVTETYYLSNPQADSSSTQVLLVAPESSEPVTSNLLTSASLMPLPSDLDNIFDSEDESSDDRANAAQSGASGFAPSVPHPSSAASSGGMSMASAQAVGPVSAADLSQIYPTPPSHDNHNTALSPADHHQHGQQESADTVDIPEPTAAIYRTSNVAKYLPVPQYQPLELPSTQHPISVPADCPYTSWTNKPTASRC</sequence>
<reference evidence="2" key="1">
    <citation type="submission" date="2020-06" db="EMBL/GenBank/DDBJ databases">
        <title>Draft genome of Bugula neritina, a colonial animal packing powerful symbionts and potential medicines.</title>
        <authorList>
            <person name="Rayko M."/>
        </authorList>
    </citation>
    <scope>NUCLEOTIDE SEQUENCE [LARGE SCALE GENOMIC DNA]</scope>
    <source>
        <strain evidence="2">Kwan_BN1</strain>
    </source>
</reference>
<feature type="compositionally biased region" description="Acidic residues" evidence="1">
    <location>
        <begin position="204"/>
        <end position="213"/>
    </location>
</feature>
<dbReference type="Proteomes" id="UP000593567">
    <property type="component" value="Unassembled WGS sequence"/>
</dbReference>
<organism evidence="2 3">
    <name type="scientific">Bugula neritina</name>
    <name type="common">Brown bryozoan</name>
    <name type="synonym">Sertularia neritina</name>
    <dbReference type="NCBI Taxonomy" id="10212"/>
    <lineage>
        <taxon>Eukaryota</taxon>
        <taxon>Metazoa</taxon>
        <taxon>Spiralia</taxon>
        <taxon>Lophotrochozoa</taxon>
        <taxon>Bryozoa</taxon>
        <taxon>Gymnolaemata</taxon>
        <taxon>Cheilostomatida</taxon>
        <taxon>Flustrina</taxon>
        <taxon>Buguloidea</taxon>
        <taxon>Bugulidae</taxon>
        <taxon>Bugula</taxon>
    </lineage>
</organism>
<keyword evidence="3" id="KW-1185">Reference proteome</keyword>
<feature type="compositionally biased region" description="Polar residues" evidence="1">
    <location>
        <begin position="76"/>
        <end position="86"/>
    </location>
</feature>
<evidence type="ECO:0000256" key="1">
    <source>
        <dbReference type="SAM" id="MobiDB-lite"/>
    </source>
</evidence>
<feature type="compositionally biased region" description="Low complexity" evidence="1">
    <location>
        <begin position="38"/>
        <end position="53"/>
    </location>
</feature>
<protein>
    <submittedName>
        <fullName evidence="2">Uncharacterized protein</fullName>
    </submittedName>
</protein>
<feature type="region of interest" description="Disordered" evidence="1">
    <location>
        <begin position="1"/>
        <end position="104"/>
    </location>
</feature>
<gene>
    <name evidence="2" type="ORF">EB796_016228</name>
</gene>
<feature type="region of interest" description="Disordered" evidence="1">
    <location>
        <begin position="259"/>
        <end position="294"/>
    </location>
</feature>
<evidence type="ECO:0000313" key="3">
    <source>
        <dbReference type="Proteomes" id="UP000593567"/>
    </source>
</evidence>
<dbReference type="EMBL" id="VXIV02002458">
    <property type="protein sequence ID" value="KAF6025452.1"/>
    <property type="molecule type" value="Genomic_DNA"/>
</dbReference>
<name>A0A7J7JGJ0_BUGNE</name>
<accession>A0A7J7JGJ0</accession>
<feature type="compositionally biased region" description="Low complexity" evidence="1">
    <location>
        <begin position="235"/>
        <end position="244"/>
    </location>
</feature>
<dbReference type="AlphaFoldDB" id="A0A7J7JGJ0"/>
<proteinExistence type="predicted"/>
<evidence type="ECO:0000313" key="2">
    <source>
        <dbReference type="EMBL" id="KAF6025452.1"/>
    </source>
</evidence>
<feature type="compositionally biased region" description="Polar residues" evidence="1">
    <location>
        <begin position="14"/>
        <end position="31"/>
    </location>
</feature>
<comment type="caution">
    <text evidence="2">The sequence shown here is derived from an EMBL/GenBank/DDBJ whole genome shotgun (WGS) entry which is preliminary data.</text>
</comment>
<feature type="compositionally biased region" description="Polar residues" evidence="1">
    <location>
        <begin position="54"/>
        <end position="69"/>
    </location>
</feature>